<feature type="transmembrane region" description="Helical" evidence="6">
    <location>
        <begin position="118"/>
        <end position="149"/>
    </location>
</feature>
<feature type="compositionally biased region" description="Basic and acidic residues" evidence="5">
    <location>
        <begin position="13"/>
        <end position="25"/>
    </location>
</feature>
<gene>
    <name evidence="7" type="ORF">C725_2290</name>
</gene>
<dbReference type="InterPro" id="IPR052527">
    <property type="entry name" value="Metal_cation-efflux_comp"/>
</dbReference>
<evidence type="ECO:0000313" key="7">
    <source>
        <dbReference type="EMBL" id="EMD82252.1"/>
    </source>
</evidence>
<dbReference type="PATRIC" id="fig|1234595.3.peg.2292"/>
<dbReference type="Gene3D" id="1.20.120.1630">
    <property type="match status" value="1"/>
</dbReference>
<keyword evidence="2 6" id="KW-0812">Transmembrane</keyword>
<evidence type="ECO:0000256" key="3">
    <source>
        <dbReference type="ARBA" id="ARBA00022989"/>
    </source>
</evidence>
<sequence>MAMPAKRSSQPPERPRTGSAADRDNPGVIAPPPLLFAAPLAVGLVLQSVVLDGGMGLPGLFRWPIGSLAILAGLAIIGLAVERFARAGTNPEPWKPATTVVADGIYRLSRNPMYLGMALAYAGIAVLADSALTLALLLPALLIVDFGVIRREEAYLERKFGARYRNFTAQTRRWL</sequence>
<feature type="region of interest" description="Disordered" evidence="5">
    <location>
        <begin position="1"/>
        <end position="25"/>
    </location>
</feature>
<dbReference type="AlphaFoldDB" id="M2U2Q8"/>
<dbReference type="PANTHER" id="PTHR43847">
    <property type="entry name" value="BLL3993 PROTEIN"/>
    <property type="match status" value="1"/>
</dbReference>
<keyword evidence="8" id="KW-1185">Reference proteome</keyword>
<dbReference type="EMBL" id="AMRV01000008">
    <property type="protein sequence ID" value="EMD82252.1"/>
    <property type="molecule type" value="Genomic_DNA"/>
</dbReference>
<keyword evidence="4 6" id="KW-0472">Membrane</keyword>
<evidence type="ECO:0008006" key="9">
    <source>
        <dbReference type="Google" id="ProtNLM"/>
    </source>
</evidence>
<evidence type="ECO:0000313" key="8">
    <source>
        <dbReference type="Proteomes" id="UP000011717"/>
    </source>
</evidence>
<proteinExistence type="predicted"/>
<organism evidence="7 8">
    <name type="scientific">Pacificimonas flava</name>
    <dbReference type="NCBI Taxonomy" id="1234595"/>
    <lineage>
        <taxon>Bacteria</taxon>
        <taxon>Pseudomonadati</taxon>
        <taxon>Pseudomonadota</taxon>
        <taxon>Alphaproteobacteria</taxon>
        <taxon>Sphingomonadales</taxon>
        <taxon>Sphingosinicellaceae</taxon>
        <taxon>Pacificimonas</taxon>
    </lineage>
</organism>
<evidence type="ECO:0000256" key="4">
    <source>
        <dbReference type="ARBA" id="ARBA00023136"/>
    </source>
</evidence>
<name>M2U2Q8_9SPHN</name>
<comment type="caution">
    <text evidence="7">The sequence shown here is derived from an EMBL/GenBank/DDBJ whole genome shotgun (WGS) entry which is preliminary data.</text>
</comment>
<evidence type="ECO:0000256" key="2">
    <source>
        <dbReference type="ARBA" id="ARBA00022692"/>
    </source>
</evidence>
<evidence type="ECO:0000256" key="6">
    <source>
        <dbReference type="SAM" id="Phobius"/>
    </source>
</evidence>
<feature type="transmembrane region" description="Helical" evidence="6">
    <location>
        <begin position="34"/>
        <end position="51"/>
    </location>
</feature>
<dbReference type="PANTHER" id="PTHR43847:SF1">
    <property type="entry name" value="BLL3993 PROTEIN"/>
    <property type="match status" value="1"/>
</dbReference>
<comment type="subcellular location">
    <subcellularLocation>
        <location evidence="1">Endomembrane system</location>
        <topology evidence="1">Multi-pass membrane protein</topology>
    </subcellularLocation>
</comment>
<reference evidence="7 8" key="1">
    <citation type="journal article" date="2013" name="Genome Announc.">
        <title>Draft Genome Sequence of Strain JLT2015T, Belonging to the Family Sphingomonadaceae of the Alphaproteobacteria.</title>
        <authorList>
            <person name="Tang K."/>
            <person name="Liu K."/>
            <person name="Li S."/>
            <person name="Jiao N."/>
        </authorList>
    </citation>
    <scope>NUCLEOTIDE SEQUENCE [LARGE SCALE GENOMIC DNA]</scope>
    <source>
        <strain evidence="7 8">JLT2015</strain>
    </source>
</reference>
<accession>M2U2Q8</accession>
<feature type="transmembrane region" description="Helical" evidence="6">
    <location>
        <begin position="63"/>
        <end position="81"/>
    </location>
</feature>
<evidence type="ECO:0000256" key="1">
    <source>
        <dbReference type="ARBA" id="ARBA00004127"/>
    </source>
</evidence>
<dbReference type="Pfam" id="PF04191">
    <property type="entry name" value="PEMT"/>
    <property type="match status" value="1"/>
</dbReference>
<dbReference type="Proteomes" id="UP000011717">
    <property type="component" value="Unassembled WGS sequence"/>
</dbReference>
<keyword evidence="3 6" id="KW-1133">Transmembrane helix</keyword>
<protein>
    <recommendedName>
        <fullName evidence="9">Isoprenylcysteine carboxyl methyltransferase</fullName>
    </recommendedName>
</protein>
<dbReference type="InterPro" id="IPR007318">
    <property type="entry name" value="Phopholipid_MeTrfase"/>
</dbReference>
<evidence type="ECO:0000256" key="5">
    <source>
        <dbReference type="SAM" id="MobiDB-lite"/>
    </source>
</evidence>
<dbReference type="GO" id="GO:0012505">
    <property type="term" value="C:endomembrane system"/>
    <property type="evidence" value="ECO:0007669"/>
    <property type="project" value="UniProtKB-SubCell"/>
</dbReference>